<dbReference type="AlphaFoldDB" id="A0A7J7KUD4"/>
<keyword evidence="3" id="KW-1185">Reference proteome</keyword>
<feature type="region of interest" description="Disordered" evidence="1">
    <location>
        <begin position="132"/>
        <end position="172"/>
    </location>
</feature>
<dbReference type="EMBL" id="JACGCM010002894">
    <property type="protein sequence ID" value="KAF6133948.1"/>
    <property type="molecule type" value="Genomic_DNA"/>
</dbReference>
<name>A0A7J7KUD4_9MAGN</name>
<evidence type="ECO:0000313" key="2">
    <source>
        <dbReference type="EMBL" id="KAF6133948.1"/>
    </source>
</evidence>
<evidence type="ECO:0000256" key="1">
    <source>
        <dbReference type="SAM" id="MobiDB-lite"/>
    </source>
</evidence>
<dbReference type="Proteomes" id="UP000541444">
    <property type="component" value="Unassembled WGS sequence"/>
</dbReference>
<accession>A0A7J7KUD4</accession>
<protein>
    <submittedName>
        <fullName evidence="2">Uncharacterized protein</fullName>
    </submittedName>
</protein>
<comment type="caution">
    <text evidence="2">The sequence shown here is derived from an EMBL/GenBank/DDBJ whole genome shotgun (WGS) entry which is preliminary data.</text>
</comment>
<proteinExistence type="predicted"/>
<organism evidence="2 3">
    <name type="scientific">Kingdonia uniflora</name>
    <dbReference type="NCBI Taxonomy" id="39325"/>
    <lineage>
        <taxon>Eukaryota</taxon>
        <taxon>Viridiplantae</taxon>
        <taxon>Streptophyta</taxon>
        <taxon>Embryophyta</taxon>
        <taxon>Tracheophyta</taxon>
        <taxon>Spermatophyta</taxon>
        <taxon>Magnoliopsida</taxon>
        <taxon>Ranunculales</taxon>
        <taxon>Circaeasteraceae</taxon>
        <taxon>Kingdonia</taxon>
    </lineage>
</organism>
<evidence type="ECO:0000313" key="3">
    <source>
        <dbReference type="Proteomes" id="UP000541444"/>
    </source>
</evidence>
<feature type="compositionally biased region" description="Basic residues" evidence="1">
    <location>
        <begin position="154"/>
        <end position="165"/>
    </location>
</feature>
<sequence length="172" mass="19204">MGNIDLFEPTALRAGIIPMVVTSVSVHSASQDIGLPGEAEGPDPGWHMKWTGRREMLPITHLRDLQSMSSSCGAEELWHMTHGMLRLVLTESMRDAQRFKELEDELVISHMQIDSINHQLYAHDLQLRRGSDVRVVPLPPEGGTRTRQRGSGLRTKRSGTNRRGRGTGDDSE</sequence>
<gene>
    <name evidence="2" type="ORF">GIB67_040712</name>
</gene>
<reference evidence="2 3" key="1">
    <citation type="journal article" date="2020" name="IScience">
        <title>Genome Sequencing of the Endangered Kingdonia uniflora (Circaeasteraceae, Ranunculales) Reveals Potential Mechanisms of Evolutionary Specialization.</title>
        <authorList>
            <person name="Sun Y."/>
            <person name="Deng T."/>
            <person name="Zhang A."/>
            <person name="Moore M.J."/>
            <person name="Landis J.B."/>
            <person name="Lin N."/>
            <person name="Zhang H."/>
            <person name="Zhang X."/>
            <person name="Huang J."/>
            <person name="Zhang X."/>
            <person name="Sun H."/>
            <person name="Wang H."/>
        </authorList>
    </citation>
    <scope>NUCLEOTIDE SEQUENCE [LARGE SCALE GENOMIC DNA]</scope>
    <source>
        <strain evidence="2">TB1705</strain>
        <tissue evidence="2">Leaf</tissue>
    </source>
</reference>